<feature type="transmembrane region" description="Helical" evidence="1">
    <location>
        <begin position="26"/>
        <end position="45"/>
    </location>
</feature>
<protein>
    <recommendedName>
        <fullName evidence="3">Glycosyltransferase RgtA/B/C/D-like domain-containing protein</fullName>
    </recommendedName>
</protein>
<accession>A0A484HJI5</accession>
<reference evidence="2" key="1">
    <citation type="submission" date="2019-01" db="EMBL/GenBank/DDBJ databases">
        <authorList>
            <consortium name="Genoscope - CEA"/>
            <person name="William W."/>
        </authorList>
    </citation>
    <scope>NUCLEOTIDE SEQUENCE</scope>
    <source>
        <strain evidence="2">CR-1</strain>
    </source>
</reference>
<keyword evidence="1" id="KW-0812">Transmembrane</keyword>
<feature type="transmembrane region" description="Helical" evidence="1">
    <location>
        <begin position="186"/>
        <end position="214"/>
    </location>
</feature>
<feature type="transmembrane region" description="Helical" evidence="1">
    <location>
        <begin position="155"/>
        <end position="174"/>
    </location>
</feature>
<keyword evidence="1" id="KW-1133">Transmembrane helix</keyword>
<name>A0A484HJI5_9BACT</name>
<evidence type="ECO:0000256" key="1">
    <source>
        <dbReference type="SAM" id="Phobius"/>
    </source>
</evidence>
<feature type="transmembrane region" description="Helical" evidence="1">
    <location>
        <begin position="84"/>
        <end position="110"/>
    </location>
</feature>
<gene>
    <name evidence="2" type="ORF">EPICR_40208</name>
</gene>
<feature type="transmembrane region" description="Helical" evidence="1">
    <location>
        <begin position="308"/>
        <end position="333"/>
    </location>
</feature>
<sequence length="461" mass="52026">MADRKSVIPWTRLKAFLFSDKTAGRVPWAMAGILLAYALLFYFRLSFADDLDLIPLMEKYDAGALSLKDFFLAHRESHFHAGAYFLLVPLMILTGWNNLWGVVLNAFLLILSHQALSRHLRRMAFSGDDAMKWAAALTAFFLFSLDQAGNLLSSWQIAVFMNLFATVAGIVLFSREELHYGHFFPGVFCAAVAVYNFSTGLALLPTLGLMLVFHPEPTRRRRVVMILLWLAFSMALAFHFKTAVLAGAGHTDMSTGSKMAFVLIYSLKYLGSSISRYASDWVIPFSAAGLFFAAAQVRLLMVRFKTPILPLMAPLAMMAYALVVSLITALGRLAFDTDQALVSRYISFSNFFWLGLCLMGVMALSRIKEAKRPVVWMKTDARKIIFRFLLILILMKTGNIVQVAHKTAGTSLQNQALRHRLIDSYPHAAPKDLKSFYPFGPETARRYLDYLHERKTHLFRK</sequence>
<dbReference type="EMBL" id="CAACVI010000034">
    <property type="protein sequence ID" value="VEN74623.1"/>
    <property type="molecule type" value="Genomic_DNA"/>
</dbReference>
<proteinExistence type="predicted"/>
<organism evidence="2">
    <name type="scientific">uncultured Desulfobacteraceae bacterium</name>
    <dbReference type="NCBI Taxonomy" id="218296"/>
    <lineage>
        <taxon>Bacteria</taxon>
        <taxon>Pseudomonadati</taxon>
        <taxon>Thermodesulfobacteriota</taxon>
        <taxon>Desulfobacteria</taxon>
        <taxon>Desulfobacterales</taxon>
        <taxon>Desulfobacteraceae</taxon>
        <taxon>environmental samples</taxon>
    </lineage>
</organism>
<feature type="transmembrane region" description="Helical" evidence="1">
    <location>
        <begin position="226"/>
        <end position="247"/>
    </location>
</feature>
<feature type="transmembrane region" description="Helical" evidence="1">
    <location>
        <begin position="281"/>
        <end position="301"/>
    </location>
</feature>
<feature type="transmembrane region" description="Helical" evidence="1">
    <location>
        <begin position="345"/>
        <end position="364"/>
    </location>
</feature>
<feature type="transmembrane region" description="Helical" evidence="1">
    <location>
        <begin position="384"/>
        <end position="404"/>
    </location>
</feature>
<keyword evidence="1" id="KW-0472">Membrane</keyword>
<evidence type="ECO:0008006" key="3">
    <source>
        <dbReference type="Google" id="ProtNLM"/>
    </source>
</evidence>
<evidence type="ECO:0000313" key="2">
    <source>
        <dbReference type="EMBL" id="VEN74623.1"/>
    </source>
</evidence>
<dbReference type="AlphaFoldDB" id="A0A484HJI5"/>